<name>A0A521FM53_9SPHI</name>
<gene>
    <name evidence="1" type="ORF">SAMN06265348_11423</name>
</gene>
<evidence type="ECO:0000313" key="2">
    <source>
        <dbReference type="Proteomes" id="UP000320300"/>
    </source>
</evidence>
<dbReference type="EMBL" id="FXTN01000014">
    <property type="protein sequence ID" value="SMO97288.1"/>
    <property type="molecule type" value="Genomic_DNA"/>
</dbReference>
<reference evidence="1 2" key="1">
    <citation type="submission" date="2017-05" db="EMBL/GenBank/DDBJ databases">
        <authorList>
            <person name="Varghese N."/>
            <person name="Submissions S."/>
        </authorList>
    </citation>
    <scope>NUCLEOTIDE SEQUENCE [LARGE SCALE GENOMIC DNA]</scope>
    <source>
        <strain evidence="1 2">DSM 19036</strain>
    </source>
</reference>
<protein>
    <submittedName>
        <fullName evidence="1">Uncharacterized protein</fullName>
    </submittedName>
</protein>
<dbReference type="AlphaFoldDB" id="A0A521FM53"/>
<accession>A0A521FM53</accession>
<proteinExistence type="predicted"/>
<organism evidence="1 2">
    <name type="scientific">Pedobacter westerhofensis</name>
    <dbReference type="NCBI Taxonomy" id="425512"/>
    <lineage>
        <taxon>Bacteria</taxon>
        <taxon>Pseudomonadati</taxon>
        <taxon>Bacteroidota</taxon>
        <taxon>Sphingobacteriia</taxon>
        <taxon>Sphingobacteriales</taxon>
        <taxon>Sphingobacteriaceae</taxon>
        <taxon>Pedobacter</taxon>
    </lineage>
</organism>
<keyword evidence="2" id="KW-1185">Reference proteome</keyword>
<sequence length="70" mass="8238">MPGADDVIVKRSLEGFVEIFCPHKTFHDIKLRELSKHSPQIFFMTFFTVVSKDTDSKPLSFYAVVRLYYY</sequence>
<dbReference type="Proteomes" id="UP000320300">
    <property type="component" value="Unassembled WGS sequence"/>
</dbReference>
<evidence type="ECO:0000313" key="1">
    <source>
        <dbReference type="EMBL" id="SMO97288.1"/>
    </source>
</evidence>